<evidence type="ECO:0000256" key="7">
    <source>
        <dbReference type="ARBA" id="ARBA00023152"/>
    </source>
</evidence>
<evidence type="ECO:0000256" key="8">
    <source>
        <dbReference type="ARBA" id="ARBA00023235"/>
    </source>
</evidence>
<keyword evidence="8 11" id="KW-0413">Isomerase</keyword>
<organism evidence="12 13">
    <name type="scientific">Fistulifera solaris</name>
    <name type="common">Oleaginous diatom</name>
    <dbReference type="NCBI Taxonomy" id="1519565"/>
    <lineage>
        <taxon>Eukaryota</taxon>
        <taxon>Sar</taxon>
        <taxon>Stramenopiles</taxon>
        <taxon>Ochrophyta</taxon>
        <taxon>Bacillariophyta</taxon>
        <taxon>Bacillariophyceae</taxon>
        <taxon>Bacillariophycidae</taxon>
        <taxon>Naviculales</taxon>
        <taxon>Naviculaceae</taxon>
        <taxon>Fistulifera</taxon>
    </lineage>
</organism>
<evidence type="ECO:0000256" key="2">
    <source>
        <dbReference type="ARBA" id="ARBA00004742"/>
    </source>
</evidence>
<reference evidence="12 13" key="1">
    <citation type="journal article" date="2015" name="Plant Cell">
        <title>Oil accumulation by the oleaginous diatom Fistulifera solaris as revealed by the genome and transcriptome.</title>
        <authorList>
            <person name="Tanaka T."/>
            <person name="Maeda Y."/>
            <person name="Veluchamy A."/>
            <person name="Tanaka M."/>
            <person name="Abida H."/>
            <person name="Marechal E."/>
            <person name="Bowler C."/>
            <person name="Muto M."/>
            <person name="Sunaga Y."/>
            <person name="Tanaka M."/>
            <person name="Yoshino T."/>
            <person name="Taniguchi T."/>
            <person name="Fukuda Y."/>
            <person name="Nemoto M."/>
            <person name="Matsumoto M."/>
            <person name="Wong P.S."/>
            <person name="Aburatani S."/>
            <person name="Fujibuchi W."/>
        </authorList>
    </citation>
    <scope>NUCLEOTIDE SEQUENCE [LARGE SCALE GENOMIC DNA]</scope>
    <source>
        <strain evidence="12 13">JPCC DA0580</strain>
    </source>
</reference>
<keyword evidence="13" id="KW-1185">Reference proteome</keyword>
<dbReference type="EC" id="5.3.1.1" evidence="11"/>
<keyword evidence="6" id="KW-0963">Cytoplasm</keyword>
<dbReference type="InterPro" id="IPR000652">
    <property type="entry name" value="Triosephosphate_isomerase"/>
</dbReference>
<dbReference type="GO" id="GO:0004807">
    <property type="term" value="F:triose-phosphate isomerase activity"/>
    <property type="evidence" value="ECO:0007669"/>
    <property type="project" value="UniProtKB-EC"/>
</dbReference>
<comment type="catalytic activity">
    <reaction evidence="9">
        <text>D-glyceraldehyde 3-phosphate = dihydroxyacetone phosphate</text>
        <dbReference type="Rhea" id="RHEA:18585"/>
        <dbReference type="ChEBI" id="CHEBI:57642"/>
        <dbReference type="ChEBI" id="CHEBI:59776"/>
        <dbReference type="EC" id="5.3.1.1"/>
    </reaction>
    <physiologicalReaction direction="left-to-right" evidence="9">
        <dbReference type="Rhea" id="RHEA:18586"/>
    </physiologicalReaction>
</comment>
<keyword evidence="7 11" id="KW-0324">Glycolysis</keyword>
<dbReference type="UniPathway" id="UPA00109">
    <property type="reaction ID" value="UER00189"/>
</dbReference>
<keyword evidence="5 11" id="KW-0312">Gluconeogenesis</keyword>
<dbReference type="InterPro" id="IPR022896">
    <property type="entry name" value="TrioseP_Isoase_bac/euk"/>
</dbReference>
<dbReference type="GO" id="GO:0005829">
    <property type="term" value="C:cytosol"/>
    <property type="evidence" value="ECO:0007669"/>
    <property type="project" value="TreeGrafter"/>
</dbReference>
<dbReference type="OrthoDB" id="6715177at2759"/>
<name>A0A1Z5KHJ6_FISSO</name>
<evidence type="ECO:0000313" key="12">
    <source>
        <dbReference type="EMBL" id="GAX25552.1"/>
    </source>
</evidence>
<evidence type="ECO:0000256" key="5">
    <source>
        <dbReference type="ARBA" id="ARBA00022432"/>
    </source>
</evidence>
<gene>
    <name evidence="12" type="ORF">FisN_28Hh020</name>
</gene>
<dbReference type="Proteomes" id="UP000198406">
    <property type="component" value="Unassembled WGS sequence"/>
</dbReference>
<evidence type="ECO:0000256" key="9">
    <source>
        <dbReference type="ARBA" id="ARBA00052432"/>
    </source>
</evidence>
<evidence type="ECO:0000313" key="13">
    <source>
        <dbReference type="Proteomes" id="UP000198406"/>
    </source>
</evidence>
<evidence type="ECO:0000256" key="11">
    <source>
        <dbReference type="RuleBase" id="RU363013"/>
    </source>
</evidence>
<dbReference type="InterPro" id="IPR035990">
    <property type="entry name" value="TIM_sf"/>
</dbReference>
<comment type="caution">
    <text evidence="12">The sequence shown here is derived from an EMBL/GenBank/DDBJ whole genome shotgun (WGS) entry which is preliminary data.</text>
</comment>
<evidence type="ECO:0000256" key="1">
    <source>
        <dbReference type="ARBA" id="ARBA00004680"/>
    </source>
</evidence>
<protein>
    <recommendedName>
        <fullName evidence="11">Triosephosphate isomerase</fullName>
        <ecNumber evidence="11">5.3.1.1</ecNumber>
    </recommendedName>
</protein>
<dbReference type="SUPFAM" id="SSF51351">
    <property type="entry name" value="Triosephosphate isomerase (TIM)"/>
    <property type="match status" value="1"/>
</dbReference>
<dbReference type="HAMAP" id="MF_00147_B">
    <property type="entry name" value="TIM_B"/>
    <property type="match status" value="1"/>
</dbReference>
<dbReference type="PROSITE" id="PS00171">
    <property type="entry name" value="TIM_1"/>
    <property type="match status" value="1"/>
</dbReference>
<dbReference type="PANTHER" id="PTHR21139:SF42">
    <property type="entry name" value="TRIOSEPHOSPHATE ISOMERASE"/>
    <property type="match status" value="1"/>
</dbReference>
<comment type="pathway">
    <text evidence="2 11">Carbohydrate biosynthesis; gluconeogenesis.</text>
</comment>
<dbReference type="GO" id="GO:0046166">
    <property type="term" value="P:glyceraldehyde-3-phosphate biosynthetic process"/>
    <property type="evidence" value="ECO:0007669"/>
    <property type="project" value="TreeGrafter"/>
</dbReference>
<evidence type="ECO:0000256" key="10">
    <source>
        <dbReference type="ARBA" id="ARBA00056661"/>
    </source>
</evidence>
<evidence type="ECO:0000256" key="4">
    <source>
        <dbReference type="ARBA" id="ARBA00011738"/>
    </source>
</evidence>
<dbReference type="InParanoid" id="A0A1Z5KHJ6"/>
<evidence type="ECO:0000256" key="3">
    <source>
        <dbReference type="ARBA" id="ARBA00007422"/>
    </source>
</evidence>
<comment type="pathway">
    <text evidence="1 11">Carbohydrate degradation; glycolysis; D-glyceraldehyde 3-phosphate from glycerone phosphate: step 1/1.</text>
</comment>
<dbReference type="FunFam" id="3.20.20.70:FF:000016">
    <property type="entry name" value="Triosephosphate isomerase"/>
    <property type="match status" value="1"/>
</dbReference>
<dbReference type="GO" id="GO:0019563">
    <property type="term" value="P:glycerol catabolic process"/>
    <property type="evidence" value="ECO:0007669"/>
    <property type="project" value="TreeGrafter"/>
</dbReference>
<accession>A0A1Z5KHJ6</accession>
<dbReference type="Gene3D" id="3.20.20.70">
    <property type="entry name" value="Aldolase class I"/>
    <property type="match status" value="1"/>
</dbReference>
<comment type="function">
    <text evidence="10">Catalyzes the interconversion of glyceraldehyde 3-phosphate and dihydroxyacetone phosphate in the glycolytic and gluconeogenic pathways.</text>
</comment>
<dbReference type="GO" id="GO:0006096">
    <property type="term" value="P:glycolytic process"/>
    <property type="evidence" value="ECO:0007669"/>
    <property type="project" value="UniProtKB-UniPathway"/>
</dbReference>
<evidence type="ECO:0000256" key="6">
    <source>
        <dbReference type="ARBA" id="ARBA00022490"/>
    </source>
</evidence>
<dbReference type="InterPro" id="IPR020861">
    <property type="entry name" value="Triosephosphate_isomerase_AS"/>
</dbReference>
<dbReference type="PANTHER" id="PTHR21139">
    <property type="entry name" value="TRIOSEPHOSPHATE ISOMERASE"/>
    <property type="match status" value="1"/>
</dbReference>
<dbReference type="UniPathway" id="UPA00138"/>
<dbReference type="AlphaFoldDB" id="A0A1Z5KHJ6"/>
<comment type="similarity">
    <text evidence="3 11">Belongs to the triosephosphate isomerase family.</text>
</comment>
<dbReference type="InterPro" id="IPR013785">
    <property type="entry name" value="Aldolase_TIM"/>
</dbReference>
<comment type="subunit">
    <text evidence="4">Homodimer.</text>
</comment>
<dbReference type="PROSITE" id="PS51440">
    <property type="entry name" value="TIM_2"/>
    <property type="match status" value="1"/>
</dbReference>
<dbReference type="NCBIfam" id="TIGR00419">
    <property type="entry name" value="tim"/>
    <property type="match status" value="1"/>
</dbReference>
<proteinExistence type="inferred from homology"/>
<dbReference type="Pfam" id="PF00121">
    <property type="entry name" value="TIM"/>
    <property type="match status" value="1"/>
</dbReference>
<dbReference type="GO" id="GO:0006094">
    <property type="term" value="P:gluconeogenesis"/>
    <property type="evidence" value="ECO:0007669"/>
    <property type="project" value="UniProtKB-UniPathway"/>
</dbReference>
<dbReference type="CDD" id="cd00311">
    <property type="entry name" value="TIM"/>
    <property type="match status" value="1"/>
</dbReference>
<sequence length="311" mass="33009">MAHGHEVPVRSKKQEAKAASDCRSVSKMKFSLSLLCLLPSTSAFILPQAEKVSTTSLWGRKPFISGNWKLNPQTRDEAVKLAADIAATVTPESPDADVALFVPYVFIEAAQKSAGDRLFVGAEGVCPEIKGAFTGAVSATMLKSLGVQWALAGHSERRVIFGESDEYINGQCLKLIEQGMSVMLCIGESEAEYEQNLAGPVCAVQLRKGLAGITAEQMSRVAIAYEPVWAIGTGKVATPEIAQSVHATCRGILRDMYGDAIADQTRILYGGSVTPESVDGLMAQPDIDGALVGGASLDAAKFGRIINFQTA</sequence>
<dbReference type="EMBL" id="BDSP01000228">
    <property type="protein sequence ID" value="GAX25552.1"/>
    <property type="molecule type" value="Genomic_DNA"/>
</dbReference>